<dbReference type="InterPro" id="IPR051611">
    <property type="entry name" value="ECF_transporter_component"/>
</dbReference>
<accession>A0A4Y7WJP8</accession>
<protein>
    <submittedName>
        <fullName evidence="7">Energy-coupling factor transporter transmembrane protein EcfT</fullName>
    </submittedName>
</protein>
<feature type="transmembrane region" description="Helical" evidence="6">
    <location>
        <begin position="49"/>
        <end position="66"/>
    </location>
</feature>
<dbReference type="EMBL" id="SNUX01000003">
    <property type="protein sequence ID" value="TES48345.1"/>
    <property type="molecule type" value="Genomic_DNA"/>
</dbReference>
<sequence length="275" mass="31427">MEHLFRVKGGNLKVYSLHDTFLTSINPTVKLLCLLALFFVIVLIHNPNVLFFMVVCGLLVTVFFSGHPKRYVLLYVASFVLLFVSASTTMMFFGQGETTWVKWGLLHITEESFYTGLHLGIRATLFATLGLLFLLTTKPVLLFYSLMQQLKLPPTFAYAFLAAVRMLPIMVGEFQTLRHAYQIRNAKQKPGGKRLYRAVSFYVIPLLTQAIRRAQKLAVAMEAKQFTQEKRTFYYPMSYRWVDGQFLLLLVVFIGVSYTLGQLLPIVPTSDIRLS</sequence>
<comment type="subcellular location">
    <subcellularLocation>
        <location evidence="1">Membrane</location>
        <topology evidence="1">Multi-pass membrane protein</topology>
    </subcellularLocation>
</comment>
<keyword evidence="4 6" id="KW-1133">Transmembrane helix</keyword>
<feature type="transmembrane region" description="Helical" evidence="6">
    <location>
        <begin position="72"/>
        <end position="93"/>
    </location>
</feature>
<evidence type="ECO:0000256" key="3">
    <source>
        <dbReference type="ARBA" id="ARBA00022692"/>
    </source>
</evidence>
<dbReference type="PANTHER" id="PTHR34857:SF2">
    <property type="entry name" value="SLL0384 PROTEIN"/>
    <property type="match status" value="1"/>
</dbReference>
<gene>
    <name evidence="7" type="ORF">E2L03_14610</name>
</gene>
<dbReference type="GO" id="GO:0005886">
    <property type="term" value="C:plasma membrane"/>
    <property type="evidence" value="ECO:0007669"/>
    <property type="project" value="UniProtKB-ARBA"/>
</dbReference>
<dbReference type="Proteomes" id="UP000298210">
    <property type="component" value="Unassembled WGS sequence"/>
</dbReference>
<reference evidence="7 8" key="1">
    <citation type="submission" date="2019-03" db="EMBL/GenBank/DDBJ databases">
        <authorList>
            <person name="Liu G."/>
        </authorList>
    </citation>
    <scope>NUCLEOTIDE SEQUENCE [LARGE SCALE GENOMIC DNA]</scope>
    <source>
        <strain evidence="7 8">DSM 19099</strain>
    </source>
</reference>
<evidence type="ECO:0000313" key="8">
    <source>
        <dbReference type="Proteomes" id="UP000298210"/>
    </source>
</evidence>
<evidence type="ECO:0000256" key="1">
    <source>
        <dbReference type="ARBA" id="ARBA00004141"/>
    </source>
</evidence>
<evidence type="ECO:0000256" key="5">
    <source>
        <dbReference type="ARBA" id="ARBA00023136"/>
    </source>
</evidence>
<keyword evidence="3 6" id="KW-0812">Transmembrane</keyword>
<dbReference type="AlphaFoldDB" id="A0A4Y7WJP8"/>
<dbReference type="InterPro" id="IPR003339">
    <property type="entry name" value="ABC/ECF_trnsptr_transmembrane"/>
</dbReference>
<comment type="caution">
    <text evidence="7">The sequence shown here is derived from an EMBL/GenBank/DDBJ whole genome shotgun (WGS) entry which is preliminary data.</text>
</comment>
<feature type="transmembrane region" description="Helical" evidence="6">
    <location>
        <begin position="246"/>
        <end position="267"/>
    </location>
</feature>
<feature type="transmembrane region" description="Helical" evidence="6">
    <location>
        <begin position="113"/>
        <end position="135"/>
    </location>
</feature>
<feature type="transmembrane region" description="Helical" evidence="6">
    <location>
        <begin position="155"/>
        <end position="174"/>
    </location>
</feature>
<evidence type="ECO:0000256" key="6">
    <source>
        <dbReference type="SAM" id="Phobius"/>
    </source>
</evidence>
<keyword evidence="2" id="KW-1003">Cell membrane</keyword>
<evidence type="ECO:0000313" key="7">
    <source>
        <dbReference type="EMBL" id="TES48345.1"/>
    </source>
</evidence>
<proteinExistence type="predicted"/>
<organism evidence="7 8">
    <name type="scientific">Shouchella lehensis</name>
    <dbReference type="NCBI Taxonomy" id="300825"/>
    <lineage>
        <taxon>Bacteria</taxon>
        <taxon>Bacillati</taxon>
        <taxon>Bacillota</taxon>
        <taxon>Bacilli</taxon>
        <taxon>Bacillales</taxon>
        <taxon>Bacillaceae</taxon>
        <taxon>Shouchella</taxon>
    </lineage>
</organism>
<feature type="transmembrane region" description="Helical" evidence="6">
    <location>
        <begin position="20"/>
        <end position="42"/>
    </location>
</feature>
<evidence type="ECO:0000256" key="2">
    <source>
        <dbReference type="ARBA" id="ARBA00022475"/>
    </source>
</evidence>
<dbReference type="Pfam" id="PF02361">
    <property type="entry name" value="CbiQ"/>
    <property type="match status" value="1"/>
</dbReference>
<dbReference type="PANTHER" id="PTHR34857">
    <property type="entry name" value="SLL0384 PROTEIN"/>
    <property type="match status" value="1"/>
</dbReference>
<dbReference type="CDD" id="cd16914">
    <property type="entry name" value="EcfT"/>
    <property type="match status" value="1"/>
</dbReference>
<evidence type="ECO:0000256" key="4">
    <source>
        <dbReference type="ARBA" id="ARBA00022989"/>
    </source>
</evidence>
<keyword evidence="5 6" id="KW-0472">Membrane</keyword>
<name>A0A4Y7WJP8_9BACI</name>